<reference evidence="1 2" key="1">
    <citation type="submission" date="2021-06" db="EMBL/GenBank/DDBJ databases">
        <title>Caerostris darwini draft genome.</title>
        <authorList>
            <person name="Kono N."/>
            <person name="Arakawa K."/>
        </authorList>
    </citation>
    <scope>NUCLEOTIDE SEQUENCE [LARGE SCALE GENOMIC DNA]</scope>
</reference>
<name>A0AAV4TUM0_9ARAC</name>
<comment type="caution">
    <text evidence="1">The sequence shown here is derived from an EMBL/GenBank/DDBJ whole genome shotgun (WGS) entry which is preliminary data.</text>
</comment>
<evidence type="ECO:0000313" key="2">
    <source>
        <dbReference type="Proteomes" id="UP001054837"/>
    </source>
</evidence>
<accession>A0AAV4TUM0</accession>
<protein>
    <submittedName>
        <fullName evidence="1">Uncharacterized protein</fullName>
    </submittedName>
</protein>
<organism evidence="1 2">
    <name type="scientific">Caerostris darwini</name>
    <dbReference type="NCBI Taxonomy" id="1538125"/>
    <lineage>
        <taxon>Eukaryota</taxon>
        <taxon>Metazoa</taxon>
        <taxon>Ecdysozoa</taxon>
        <taxon>Arthropoda</taxon>
        <taxon>Chelicerata</taxon>
        <taxon>Arachnida</taxon>
        <taxon>Araneae</taxon>
        <taxon>Araneomorphae</taxon>
        <taxon>Entelegynae</taxon>
        <taxon>Araneoidea</taxon>
        <taxon>Araneidae</taxon>
        <taxon>Caerostris</taxon>
    </lineage>
</organism>
<evidence type="ECO:0000313" key="1">
    <source>
        <dbReference type="EMBL" id="GIY49819.1"/>
    </source>
</evidence>
<dbReference type="EMBL" id="BPLQ01010299">
    <property type="protein sequence ID" value="GIY49819.1"/>
    <property type="molecule type" value="Genomic_DNA"/>
</dbReference>
<gene>
    <name evidence="1" type="ORF">CDAR_568451</name>
</gene>
<dbReference type="Proteomes" id="UP001054837">
    <property type="component" value="Unassembled WGS sequence"/>
</dbReference>
<dbReference type="AlphaFoldDB" id="A0AAV4TUM0"/>
<keyword evidence="2" id="KW-1185">Reference proteome</keyword>
<sequence>MIVWKPNCSFFGVIQQHHRNSVPDKIRTLVDSMTYKRTKRVLRRHGSNRRCCPGNQGNEDHAPLKRVSYFRKLRTRPTDSDNTWTRDESTEKRGFATVIKYADDILTSRLLGKISDFYGIFLGIPFSPG</sequence>
<proteinExistence type="predicted"/>